<dbReference type="EMBL" id="RRUE01000001">
    <property type="protein sequence ID" value="RRN44824.1"/>
    <property type="molecule type" value="Genomic_DNA"/>
</dbReference>
<reference evidence="2 3" key="1">
    <citation type="submission" date="2018-11" db="EMBL/GenBank/DDBJ databases">
        <title>Genome sequencing of Lautropia sp. KCOM 2505 (= ChDC F240).</title>
        <authorList>
            <person name="Kook J.-K."/>
            <person name="Park S.-N."/>
            <person name="Lim Y.K."/>
        </authorList>
    </citation>
    <scope>NUCLEOTIDE SEQUENCE [LARGE SCALE GENOMIC DNA]</scope>
    <source>
        <strain evidence="2 3">KCOM 2505</strain>
    </source>
</reference>
<comment type="caution">
    <text evidence="2">The sequence shown here is derived from an EMBL/GenBank/DDBJ whole genome shotgun (WGS) entry which is preliminary data.</text>
</comment>
<evidence type="ECO:0000256" key="1">
    <source>
        <dbReference type="SAM" id="Phobius"/>
    </source>
</evidence>
<dbReference type="OrthoDB" id="5405464at2"/>
<keyword evidence="1" id="KW-0472">Membrane</keyword>
<dbReference type="AlphaFoldDB" id="A0A426FQA4"/>
<keyword evidence="1" id="KW-0812">Transmembrane</keyword>
<dbReference type="Proteomes" id="UP000270261">
    <property type="component" value="Unassembled WGS sequence"/>
</dbReference>
<keyword evidence="1" id="KW-1133">Transmembrane helix</keyword>
<evidence type="ECO:0000313" key="3">
    <source>
        <dbReference type="Proteomes" id="UP000270261"/>
    </source>
</evidence>
<evidence type="ECO:0008006" key="4">
    <source>
        <dbReference type="Google" id="ProtNLM"/>
    </source>
</evidence>
<organism evidence="2 3">
    <name type="scientific">Lautropia dentalis</name>
    <dbReference type="NCBI Taxonomy" id="2490857"/>
    <lineage>
        <taxon>Bacteria</taxon>
        <taxon>Pseudomonadati</taxon>
        <taxon>Pseudomonadota</taxon>
        <taxon>Betaproteobacteria</taxon>
        <taxon>Burkholderiales</taxon>
        <taxon>Burkholderiaceae</taxon>
        <taxon>Lautropia</taxon>
    </lineage>
</organism>
<feature type="transmembrane region" description="Helical" evidence="1">
    <location>
        <begin position="86"/>
        <end position="107"/>
    </location>
</feature>
<evidence type="ECO:0000313" key="2">
    <source>
        <dbReference type="EMBL" id="RRN44824.1"/>
    </source>
</evidence>
<proteinExistence type="predicted"/>
<keyword evidence="3" id="KW-1185">Reference proteome</keyword>
<feature type="transmembrane region" description="Helical" evidence="1">
    <location>
        <begin position="28"/>
        <end position="49"/>
    </location>
</feature>
<accession>A0A426FQA4</accession>
<sequence>MPSYTYDNVTNIETQQEAAFRRTAMLDYWMHLIGMTFSLGLLNVIALIVNYIQRPSARGTIYASHFSWMIRTCWWTILWVCVTVPLGFITFGLLGFLAIIPVIWFYYRMIKGLLRANAYQPMMIV</sequence>
<dbReference type="RefSeq" id="WP_125094256.1">
    <property type="nucleotide sequence ID" value="NZ_RRUE01000001.1"/>
</dbReference>
<gene>
    <name evidence="2" type="ORF">EHV23_00580</name>
</gene>
<name>A0A426FQA4_9BURK</name>
<protein>
    <recommendedName>
        <fullName evidence="4">DUF4870 domain-containing protein</fullName>
    </recommendedName>
</protein>